<dbReference type="EMBL" id="BPFZ01000002">
    <property type="protein sequence ID" value="GIU66208.1"/>
    <property type="molecule type" value="Genomic_DNA"/>
</dbReference>
<dbReference type="Proteomes" id="UP001161064">
    <property type="component" value="Unassembled WGS sequence"/>
</dbReference>
<gene>
    <name evidence="1" type="ORF">PsB1_0362</name>
</gene>
<protein>
    <submittedName>
        <fullName evidence="1">Uncharacterized protein</fullName>
    </submittedName>
</protein>
<keyword evidence="2" id="KW-1185">Reference proteome</keyword>
<sequence>MAHSLPHVLCTTYLIALSLVWLPSQTSASVAGRTEFEILMNGKPVGRHSVSVSRANDLTTVRIAVDMAGKIGPIGFTYSHRCEETWRGQQLTSLDCTDKENRTIKSVEAKFSGDQLVVNGSGFKGKAPTGIVPSSWWRRSTVNQARLLDSRDGKLSRVNVDRIGSDIVLINGNAVQTNHYRLRGTVNKDIWYDNAGRWVRTAFKIAGQRFDYRKLTPLAASPHE</sequence>
<comment type="caution">
    <text evidence="1">The sequence shown here is derived from an EMBL/GenBank/DDBJ whole genome shotgun (WGS) entry which is preliminary data.</text>
</comment>
<dbReference type="InterPro" id="IPR045767">
    <property type="entry name" value="DUF6134"/>
</dbReference>
<dbReference type="Pfam" id="PF19630">
    <property type="entry name" value="DUF6134"/>
    <property type="match status" value="1"/>
</dbReference>
<name>A0ABQ4PT97_9PROT</name>
<organism evidence="1 2">
    <name type="scientific">Candidatus Phycosocius spiralis</name>
    <dbReference type="NCBI Taxonomy" id="2815099"/>
    <lineage>
        <taxon>Bacteria</taxon>
        <taxon>Pseudomonadati</taxon>
        <taxon>Pseudomonadota</taxon>
        <taxon>Alphaproteobacteria</taxon>
        <taxon>Caulobacterales</taxon>
        <taxon>Caulobacterales incertae sedis</taxon>
        <taxon>Candidatus Phycosocius</taxon>
    </lineage>
</organism>
<accession>A0ABQ4PT97</accession>
<reference evidence="1" key="2">
    <citation type="journal article" date="2023" name="ISME Commun">
        <title>Characterization of a bloom-associated alphaproteobacterial lineage, 'Candidatus Phycosocius': insights into freshwater algal-bacterial interactions.</title>
        <authorList>
            <person name="Tanabe Y."/>
            <person name="Yamaguchi H."/>
            <person name="Yoshida M."/>
            <person name="Kai A."/>
            <person name="Okazaki Y."/>
        </authorList>
    </citation>
    <scope>NUCLEOTIDE SEQUENCE</scope>
    <source>
        <strain evidence="1">BOTRYCO-1</strain>
    </source>
</reference>
<reference evidence="1" key="1">
    <citation type="submission" date="2021-05" db="EMBL/GenBank/DDBJ databases">
        <authorList>
            <person name="Tanabe Y."/>
        </authorList>
    </citation>
    <scope>NUCLEOTIDE SEQUENCE</scope>
    <source>
        <strain evidence="1">BOTRYCO-1</strain>
    </source>
</reference>
<dbReference type="RefSeq" id="WP_284358694.1">
    <property type="nucleotide sequence ID" value="NZ_BPFZ01000002.1"/>
</dbReference>
<evidence type="ECO:0000313" key="1">
    <source>
        <dbReference type="EMBL" id="GIU66208.1"/>
    </source>
</evidence>
<proteinExistence type="predicted"/>
<evidence type="ECO:0000313" key="2">
    <source>
        <dbReference type="Proteomes" id="UP001161064"/>
    </source>
</evidence>